<keyword evidence="3" id="KW-1185">Reference proteome</keyword>
<keyword evidence="1" id="KW-0812">Transmembrane</keyword>
<name>A0ABQ2DYB5_9BACI</name>
<feature type="transmembrane region" description="Helical" evidence="1">
    <location>
        <begin position="9"/>
        <end position="27"/>
    </location>
</feature>
<feature type="transmembrane region" description="Helical" evidence="1">
    <location>
        <begin position="33"/>
        <end position="52"/>
    </location>
</feature>
<dbReference type="EMBL" id="BMPN01000015">
    <property type="protein sequence ID" value="GGJ77078.1"/>
    <property type="molecule type" value="Genomic_DNA"/>
</dbReference>
<evidence type="ECO:0000313" key="3">
    <source>
        <dbReference type="Proteomes" id="UP000634435"/>
    </source>
</evidence>
<protein>
    <recommendedName>
        <fullName evidence="4">AI-2E family transporter</fullName>
    </recommendedName>
</protein>
<accession>A0ABQ2DYB5</accession>
<comment type="caution">
    <text evidence="2">The sequence shown here is derived from an EMBL/GenBank/DDBJ whole genome shotgun (WGS) entry which is preliminary data.</text>
</comment>
<proteinExistence type="predicted"/>
<gene>
    <name evidence="2" type="ORF">GCM10007111_43420</name>
</gene>
<dbReference type="Proteomes" id="UP000634435">
    <property type="component" value="Unassembled WGS sequence"/>
</dbReference>
<reference evidence="3" key="1">
    <citation type="journal article" date="2019" name="Int. J. Syst. Evol. Microbiol.">
        <title>The Global Catalogue of Microorganisms (GCM) 10K type strain sequencing project: providing services to taxonomists for standard genome sequencing and annotation.</title>
        <authorList>
            <consortium name="The Broad Institute Genomics Platform"/>
            <consortium name="The Broad Institute Genome Sequencing Center for Infectious Disease"/>
            <person name="Wu L."/>
            <person name="Ma J."/>
        </authorList>
    </citation>
    <scope>NUCLEOTIDE SEQUENCE [LARGE SCALE GENOMIC DNA]</scope>
    <source>
        <strain evidence="3">JCM 30071</strain>
    </source>
</reference>
<keyword evidence="1" id="KW-0472">Membrane</keyword>
<sequence length="58" mass="6747">MFKSEKHNLIANIIVWIAAIIVIYNAILFEPPLWFNILFPLILGIPIIKNIYRIVKKG</sequence>
<organism evidence="2 3">
    <name type="scientific">Virgibacillus kapii</name>
    <dbReference type="NCBI Taxonomy" id="1638645"/>
    <lineage>
        <taxon>Bacteria</taxon>
        <taxon>Bacillati</taxon>
        <taxon>Bacillota</taxon>
        <taxon>Bacilli</taxon>
        <taxon>Bacillales</taxon>
        <taxon>Bacillaceae</taxon>
        <taxon>Virgibacillus</taxon>
    </lineage>
</organism>
<evidence type="ECO:0000256" key="1">
    <source>
        <dbReference type="SAM" id="Phobius"/>
    </source>
</evidence>
<evidence type="ECO:0008006" key="4">
    <source>
        <dbReference type="Google" id="ProtNLM"/>
    </source>
</evidence>
<keyword evidence="1" id="KW-1133">Transmembrane helix</keyword>
<evidence type="ECO:0000313" key="2">
    <source>
        <dbReference type="EMBL" id="GGJ77078.1"/>
    </source>
</evidence>